<name>A0A645EE71_9ZZZZ</name>
<feature type="region of interest" description="Disordered" evidence="1">
    <location>
        <begin position="60"/>
        <end position="88"/>
    </location>
</feature>
<protein>
    <submittedName>
        <fullName evidence="2">Uncharacterized protein</fullName>
    </submittedName>
</protein>
<proteinExistence type="predicted"/>
<accession>A0A645EE71</accession>
<evidence type="ECO:0000256" key="1">
    <source>
        <dbReference type="SAM" id="MobiDB-lite"/>
    </source>
</evidence>
<gene>
    <name evidence="2" type="ORF">SDC9_146253</name>
</gene>
<dbReference type="AlphaFoldDB" id="A0A645EE71"/>
<comment type="caution">
    <text evidence="2">The sequence shown here is derived from an EMBL/GenBank/DDBJ whole genome shotgun (WGS) entry which is preliminary data.</text>
</comment>
<feature type="compositionally biased region" description="Basic and acidic residues" evidence="1">
    <location>
        <begin position="68"/>
        <end position="77"/>
    </location>
</feature>
<dbReference type="EMBL" id="VSSQ01045183">
    <property type="protein sequence ID" value="MPM99063.1"/>
    <property type="molecule type" value="Genomic_DNA"/>
</dbReference>
<organism evidence="2">
    <name type="scientific">bioreactor metagenome</name>
    <dbReference type="NCBI Taxonomy" id="1076179"/>
    <lineage>
        <taxon>unclassified sequences</taxon>
        <taxon>metagenomes</taxon>
        <taxon>ecological metagenomes</taxon>
    </lineage>
</organism>
<evidence type="ECO:0000313" key="2">
    <source>
        <dbReference type="EMBL" id="MPM99063.1"/>
    </source>
</evidence>
<sequence length="88" mass="9661">MHIVVYFLRGAYPSGEGKDRLAGQEGFLAVVDDAGLHQLHQGHGKQLGMDAEILMVTKQRSHGIRRSTHADLQRRPVGDALGHKPGRL</sequence>
<reference evidence="2" key="1">
    <citation type="submission" date="2019-08" db="EMBL/GenBank/DDBJ databases">
        <authorList>
            <person name="Kucharzyk K."/>
            <person name="Murdoch R.W."/>
            <person name="Higgins S."/>
            <person name="Loffler F."/>
        </authorList>
    </citation>
    <scope>NUCLEOTIDE SEQUENCE</scope>
</reference>